<name>A0ABU1NT97_9BACL</name>
<organism evidence="2 3">
    <name type="scientific">Paenibacillus qinlingensis</name>
    <dbReference type="NCBI Taxonomy" id="1837343"/>
    <lineage>
        <taxon>Bacteria</taxon>
        <taxon>Bacillati</taxon>
        <taxon>Bacillota</taxon>
        <taxon>Bacilli</taxon>
        <taxon>Bacillales</taxon>
        <taxon>Paenibacillaceae</taxon>
        <taxon>Paenibacillus</taxon>
    </lineage>
</organism>
<keyword evidence="1" id="KW-1133">Transmembrane helix</keyword>
<gene>
    <name evidence="2" type="ORF">J2736_001894</name>
</gene>
<accession>A0ABU1NT97</accession>
<keyword evidence="1" id="KW-0812">Transmembrane</keyword>
<feature type="transmembrane region" description="Helical" evidence="1">
    <location>
        <begin position="60"/>
        <end position="82"/>
    </location>
</feature>
<evidence type="ECO:0000313" key="2">
    <source>
        <dbReference type="EMBL" id="MDR6550707.1"/>
    </source>
</evidence>
<comment type="caution">
    <text evidence="2">The sequence shown here is derived from an EMBL/GenBank/DDBJ whole genome shotgun (WGS) entry which is preliminary data.</text>
</comment>
<feature type="transmembrane region" description="Helical" evidence="1">
    <location>
        <begin position="22"/>
        <end position="44"/>
    </location>
</feature>
<protein>
    <submittedName>
        <fullName evidence="2">Heme/copper-type cytochrome/quinol oxidase subunit 2</fullName>
    </submittedName>
</protein>
<dbReference type="EMBL" id="JAVDSB010000002">
    <property type="protein sequence ID" value="MDR6550707.1"/>
    <property type="molecule type" value="Genomic_DNA"/>
</dbReference>
<reference evidence="2 3" key="1">
    <citation type="submission" date="2023-07" db="EMBL/GenBank/DDBJ databases">
        <title>Sorghum-associated microbial communities from plants grown in Nebraska, USA.</title>
        <authorList>
            <person name="Schachtman D."/>
        </authorList>
    </citation>
    <scope>NUCLEOTIDE SEQUENCE [LARGE SCALE GENOMIC DNA]</scope>
    <source>
        <strain evidence="2 3">CC258</strain>
    </source>
</reference>
<proteinExistence type="predicted"/>
<evidence type="ECO:0000313" key="3">
    <source>
        <dbReference type="Proteomes" id="UP001267290"/>
    </source>
</evidence>
<dbReference type="RefSeq" id="WP_310225755.1">
    <property type="nucleotide sequence ID" value="NZ_JAVDSB010000002.1"/>
</dbReference>
<sequence>MSMETTNYGLDQRENVMTVKNWLITSLILMIPIVNIVMLFVWAFGDNANKNKANYAKASLLLMLIVIAFYAIIAIIFFSIFADALSNNTTF</sequence>
<keyword evidence="3" id="KW-1185">Reference proteome</keyword>
<evidence type="ECO:0000256" key="1">
    <source>
        <dbReference type="SAM" id="Phobius"/>
    </source>
</evidence>
<keyword evidence="1" id="KW-0472">Membrane</keyword>
<dbReference type="Proteomes" id="UP001267290">
    <property type="component" value="Unassembled WGS sequence"/>
</dbReference>